<dbReference type="eggNOG" id="COG1797">
    <property type="taxonomic scope" value="Bacteria"/>
</dbReference>
<dbReference type="EMBL" id="CAVN010000086">
    <property type="protein sequence ID" value="CDF57287.1"/>
    <property type="molecule type" value="Genomic_DNA"/>
</dbReference>
<gene>
    <name evidence="9" type="ORF">TCEL_01201</name>
</gene>
<dbReference type="SUPFAM" id="SSF52540">
    <property type="entry name" value="P-loop containing nucleoside triphosphate hydrolases"/>
    <property type="match status" value="1"/>
</dbReference>
<keyword evidence="10" id="KW-1185">Reference proteome</keyword>
<evidence type="ECO:0000259" key="7">
    <source>
        <dbReference type="Pfam" id="PF01656"/>
    </source>
</evidence>
<comment type="caution">
    <text evidence="9">The sequence shown here is derived from an EMBL/GenBank/DDBJ whole genome shotgun (WGS) entry which is preliminary data.</text>
</comment>
<dbReference type="OrthoDB" id="9764035at2"/>
<reference evidence="9" key="1">
    <citation type="submission" date="2013-03" db="EMBL/GenBank/DDBJ databases">
        <title>Draft genome sequence of the hydrogen-ethanol-producing anaerobic alkalithermophilic Caloramator celere.</title>
        <authorList>
            <person name="Ciranna A."/>
            <person name="Larjo A."/>
            <person name="Kivisto A."/>
            <person name="Santala V."/>
            <person name="Roos C."/>
            <person name="Karp M."/>
        </authorList>
    </citation>
    <scope>NUCLEOTIDE SEQUENCE [LARGE SCALE GENOMIC DNA]</scope>
    <source>
        <strain evidence="9">DSM 8682</strain>
    </source>
</reference>
<keyword evidence="3" id="KW-0547">Nucleotide-binding</keyword>
<dbReference type="InterPro" id="IPR004484">
    <property type="entry name" value="CbiA/CobB_synth"/>
</dbReference>
<dbReference type="AlphaFoldDB" id="R7RM90"/>
<dbReference type="CDD" id="cd03130">
    <property type="entry name" value="GATase1_CobB"/>
    <property type="match status" value="1"/>
</dbReference>
<dbReference type="Gene3D" id="3.40.50.880">
    <property type="match status" value="1"/>
</dbReference>
<name>R7RM90_9CLOT</name>
<evidence type="ECO:0000256" key="5">
    <source>
        <dbReference type="ARBA" id="ARBA00022842"/>
    </source>
</evidence>
<evidence type="ECO:0000313" key="10">
    <source>
        <dbReference type="Proteomes" id="UP000014923"/>
    </source>
</evidence>
<proteinExistence type="predicted"/>
<dbReference type="PANTHER" id="PTHR43873:SF1">
    <property type="entry name" value="COBYRINATE A,C-DIAMIDE SYNTHASE"/>
    <property type="match status" value="1"/>
</dbReference>
<keyword evidence="5" id="KW-0460">Magnesium</keyword>
<evidence type="ECO:0000313" key="9">
    <source>
        <dbReference type="EMBL" id="CDF57287.1"/>
    </source>
</evidence>
<dbReference type="NCBIfam" id="NF002204">
    <property type="entry name" value="PRK01077.1"/>
    <property type="match status" value="1"/>
</dbReference>
<feature type="domain" description="CobB/CobQ-like glutamine amidotransferase" evidence="8">
    <location>
        <begin position="237"/>
        <end position="418"/>
    </location>
</feature>
<sequence>MKALMISALNSGSGKTLFTAGLIKLLSDLGFDILPVKVGPDYIDTQYLSQAAGCMAQNIDFHLQGREGAKECLFIEKKDYAVIEGAMGYFDGIYNTYTNSSFDISRELNINVILLYTPKGEMFSMIPKIKGAVDFSGGRIKGIILNKTSKKIYDLIKPKLEEYVGIRVLGFIEDDEGLVVKSRHLGLVQSGEVYNSSLIIEKMANKIRENIDLDYLISLFNDVLYKTNLEFKKRRIDVCILRDIAFSFYYRENILFLEKCCNVQYVSPLRDYCIPKCDFLYIGGGYPEVFKSELAINKTMKKAIKEYAESGGYIYAECGGLMYLTKEIEGEEMVGVFNGRARMTNKLQNFGYVDMCLNEEFLIGDKYDKFTGHEFHRSIIDIEDKRYVEVKKTMGEATWKCGYRYKNVCAMYPHISFVGNIEGFNKMLDKIEGSKEV</sequence>
<evidence type="ECO:0000256" key="1">
    <source>
        <dbReference type="ARBA" id="ARBA00001946"/>
    </source>
</evidence>
<dbReference type="HOGENOM" id="CLU_022752_2_0_9"/>
<evidence type="ECO:0000256" key="2">
    <source>
        <dbReference type="ARBA" id="ARBA00022598"/>
    </source>
</evidence>
<dbReference type="GO" id="GO:0005524">
    <property type="term" value="F:ATP binding"/>
    <property type="evidence" value="ECO:0007669"/>
    <property type="project" value="UniProtKB-KW"/>
</dbReference>
<dbReference type="GO" id="GO:0042242">
    <property type="term" value="F:cobyrinic acid a,c-diamide synthase activity"/>
    <property type="evidence" value="ECO:0007669"/>
    <property type="project" value="InterPro"/>
</dbReference>
<dbReference type="InterPro" id="IPR011698">
    <property type="entry name" value="GATase_3"/>
</dbReference>
<evidence type="ECO:0000256" key="4">
    <source>
        <dbReference type="ARBA" id="ARBA00022840"/>
    </source>
</evidence>
<evidence type="ECO:0000256" key="6">
    <source>
        <dbReference type="ARBA" id="ARBA00022962"/>
    </source>
</evidence>
<dbReference type="InterPro" id="IPR029062">
    <property type="entry name" value="Class_I_gatase-like"/>
</dbReference>
<dbReference type="Gene3D" id="3.40.50.300">
    <property type="entry name" value="P-loop containing nucleotide triphosphate hydrolases"/>
    <property type="match status" value="1"/>
</dbReference>
<keyword evidence="2" id="KW-0436">Ligase</keyword>
<dbReference type="PANTHER" id="PTHR43873">
    <property type="entry name" value="COBYRINATE A,C-DIAMIDE SYNTHASE"/>
    <property type="match status" value="1"/>
</dbReference>
<evidence type="ECO:0000256" key="3">
    <source>
        <dbReference type="ARBA" id="ARBA00022741"/>
    </source>
</evidence>
<dbReference type="Pfam" id="PF07685">
    <property type="entry name" value="GATase_3"/>
    <property type="match status" value="1"/>
</dbReference>
<comment type="cofactor">
    <cofactor evidence="1">
        <name>Mg(2+)</name>
        <dbReference type="ChEBI" id="CHEBI:18420"/>
    </cofactor>
</comment>
<dbReference type="Pfam" id="PF01656">
    <property type="entry name" value="CbiA"/>
    <property type="match status" value="1"/>
</dbReference>
<keyword evidence="6" id="KW-0315">Glutamine amidotransferase</keyword>
<dbReference type="NCBIfam" id="TIGR00379">
    <property type="entry name" value="cobB"/>
    <property type="match status" value="1"/>
</dbReference>
<dbReference type="InterPro" id="IPR027417">
    <property type="entry name" value="P-loop_NTPase"/>
</dbReference>
<dbReference type="SUPFAM" id="SSF52317">
    <property type="entry name" value="Class I glutamine amidotransferase-like"/>
    <property type="match status" value="1"/>
</dbReference>
<evidence type="ECO:0000259" key="8">
    <source>
        <dbReference type="Pfam" id="PF07685"/>
    </source>
</evidence>
<keyword evidence="4" id="KW-0067">ATP-binding</keyword>
<accession>R7RM90</accession>
<organism evidence="9 10">
    <name type="scientific">Thermobrachium celere DSM 8682</name>
    <dbReference type="NCBI Taxonomy" id="941824"/>
    <lineage>
        <taxon>Bacteria</taxon>
        <taxon>Bacillati</taxon>
        <taxon>Bacillota</taxon>
        <taxon>Clostridia</taxon>
        <taxon>Eubacteriales</taxon>
        <taxon>Clostridiaceae</taxon>
        <taxon>Thermobrachium</taxon>
    </lineage>
</organism>
<protein>
    <submittedName>
        <fullName evidence="9">Cobyrinic acid A,C-diamide synthase</fullName>
    </submittedName>
</protein>
<dbReference type="Proteomes" id="UP000014923">
    <property type="component" value="Unassembled WGS sequence"/>
</dbReference>
<feature type="domain" description="CobQ/CobB/MinD/ParA nucleotide binding" evidence="7">
    <location>
        <begin position="5"/>
        <end position="178"/>
    </location>
</feature>
<dbReference type="PROSITE" id="PS51274">
    <property type="entry name" value="GATASE_COBBQ"/>
    <property type="match status" value="1"/>
</dbReference>
<dbReference type="InterPro" id="IPR002586">
    <property type="entry name" value="CobQ/CobB/MinD/ParA_Nub-bd_dom"/>
</dbReference>